<evidence type="ECO:0000256" key="1">
    <source>
        <dbReference type="SAM" id="MobiDB-lite"/>
    </source>
</evidence>
<dbReference type="Proteomes" id="UP001501576">
    <property type="component" value="Unassembled WGS sequence"/>
</dbReference>
<dbReference type="InterPro" id="IPR025161">
    <property type="entry name" value="IS402-like_dom"/>
</dbReference>
<sequence>MVVGPGVPLADAQWARIEPLLPDRTPKRGGRWRDHRKLIDAIAYKFQTGTPWVHLPEKYGNWRGVYNRLRMRAVDGTWERVLTALVARADAEENLAWAVSVDSTIVRAHQHAAGARKRGPGRRTGRPRHRPVPRRTDHEDPPCRRCPLPTAGLRSHRGAGR</sequence>
<reference evidence="3 4" key="1">
    <citation type="journal article" date="2019" name="Int. J. Syst. Evol. Microbiol.">
        <title>The Global Catalogue of Microorganisms (GCM) 10K type strain sequencing project: providing services to taxonomists for standard genome sequencing and annotation.</title>
        <authorList>
            <consortium name="The Broad Institute Genomics Platform"/>
            <consortium name="The Broad Institute Genome Sequencing Center for Infectious Disease"/>
            <person name="Wu L."/>
            <person name="Ma J."/>
        </authorList>
    </citation>
    <scope>NUCLEOTIDE SEQUENCE [LARGE SCALE GENOMIC DNA]</scope>
    <source>
        <strain evidence="3 4">JCM 5052</strain>
    </source>
</reference>
<feature type="compositionally biased region" description="Basic and acidic residues" evidence="1">
    <location>
        <begin position="134"/>
        <end position="143"/>
    </location>
</feature>
<accession>A0ABN1CLE3</accession>
<organism evidence="3 4">
    <name type="scientific">Streptomyces mordarskii</name>
    <dbReference type="NCBI Taxonomy" id="1226758"/>
    <lineage>
        <taxon>Bacteria</taxon>
        <taxon>Bacillati</taxon>
        <taxon>Actinomycetota</taxon>
        <taxon>Actinomycetes</taxon>
        <taxon>Kitasatosporales</taxon>
        <taxon>Streptomycetaceae</taxon>
        <taxon>Streptomyces</taxon>
    </lineage>
</organism>
<feature type="compositionally biased region" description="Basic residues" evidence="1">
    <location>
        <begin position="110"/>
        <end position="133"/>
    </location>
</feature>
<dbReference type="PANTHER" id="PTHR46637">
    <property type="entry name" value="TIS1421-TRANSPOSASE PROTEIN A"/>
    <property type="match status" value="1"/>
</dbReference>
<dbReference type="PANTHER" id="PTHR46637:SF1">
    <property type="entry name" value="BLL5188 PROTEIN"/>
    <property type="match status" value="1"/>
</dbReference>
<name>A0ABN1CLE3_9ACTN</name>
<evidence type="ECO:0000259" key="2">
    <source>
        <dbReference type="Pfam" id="PF13340"/>
    </source>
</evidence>
<dbReference type="NCBIfam" id="NF033580">
    <property type="entry name" value="transpos_IS5_3"/>
    <property type="match status" value="1"/>
</dbReference>
<feature type="region of interest" description="Disordered" evidence="1">
    <location>
        <begin position="110"/>
        <end position="161"/>
    </location>
</feature>
<proteinExistence type="predicted"/>
<comment type="caution">
    <text evidence="3">The sequence shown here is derived from an EMBL/GenBank/DDBJ whole genome shotgun (WGS) entry which is preliminary data.</text>
</comment>
<keyword evidence="4" id="KW-1185">Reference proteome</keyword>
<feature type="domain" description="Insertion element IS402-like" evidence="2">
    <location>
        <begin position="9"/>
        <end position="81"/>
    </location>
</feature>
<dbReference type="Pfam" id="PF13340">
    <property type="entry name" value="DUF4096"/>
    <property type="match status" value="1"/>
</dbReference>
<dbReference type="InterPro" id="IPR052909">
    <property type="entry name" value="Transposase_6_like"/>
</dbReference>
<gene>
    <name evidence="3" type="ORF">GCM10010390_24660</name>
</gene>
<protein>
    <recommendedName>
        <fullName evidence="2">Insertion element IS402-like domain-containing protein</fullName>
    </recommendedName>
</protein>
<dbReference type="EMBL" id="BAAABZ010000014">
    <property type="protein sequence ID" value="GAA0521516.1"/>
    <property type="molecule type" value="Genomic_DNA"/>
</dbReference>
<evidence type="ECO:0000313" key="3">
    <source>
        <dbReference type="EMBL" id="GAA0521516.1"/>
    </source>
</evidence>
<evidence type="ECO:0000313" key="4">
    <source>
        <dbReference type="Proteomes" id="UP001501576"/>
    </source>
</evidence>